<dbReference type="EMBL" id="QZWG01000012">
    <property type="protein sequence ID" value="RZB75843.1"/>
    <property type="molecule type" value="Genomic_DNA"/>
</dbReference>
<dbReference type="PANTHER" id="PTHR22597:SF0">
    <property type="entry name" value="POLYCOMB PROTEIN SUZ12"/>
    <property type="match status" value="1"/>
</dbReference>
<keyword evidence="3" id="KW-1133">Transmembrane helix</keyword>
<keyword evidence="1" id="KW-0805">Transcription regulation</keyword>
<keyword evidence="3" id="KW-0812">Transmembrane</keyword>
<evidence type="ECO:0000313" key="5">
    <source>
        <dbReference type="Proteomes" id="UP000289340"/>
    </source>
</evidence>
<dbReference type="GO" id="GO:0031490">
    <property type="term" value="F:chromatin DNA binding"/>
    <property type="evidence" value="ECO:0007669"/>
    <property type="project" value="TreeGrafter"/>
</dbReference>
<keyword evidence="3" id="KW-0472">Membrane</keyword>
<evidence type="ECO:0000256" key="2">
    <source>
        <dbReference type="ARBA" id="ARBA00023163"/>
    </source>
</evidence>
<dbReference type="AlphaFoldDB" id="A0A445HQ62"/>
<comment type="caution">
    <text evidence="4">The sequence shown here is derived from an EMBL/GenBank/DDBJ whole genome shotgun (WGS) entry which is preliminary data.</text>
</comment>
<protein>
    <submittedName>
        <fullName evidence="4">Polycomb group protein EMBRYONIC FLOWER 2</fullName>
    </submittedName>
</protein>
<feature type="transmembrane region" description="Helical" evidence="3">
    <location>
        <begin position="80"/>
        <end position="98"/>
    </location>
</feature>
<evidence type="ECO:0000256" key="3">
    <source>
        <dbReference type="SAM" id="Phobius"/>
    </source>
</evidence>
<evidence type="ECO:0000256" key="1">
    <source>
        <dbReference type="ARBA" id="ARBA00023015"/>
    </source>
</evidence>
<gene>
    <name evidence="4" type="ORF">D0Y65_034367</name>
</gene>
<name>A0A445HQ62_GLYSO</name>
<dbReference type="GO" id="GO:0005634">
    <property type="term" value="C:nucleus"/>
    <property type="evidence" value="ECO:0007669"/>
    <property type="project" value="TreeGrafter"/>
</dbReference>
<sequence>MDNLEHVESSFNIPGVSIAMPQSSVDPECSKSICKSDPALPAKTKKLSMDRSDSRNRMLLQKRLFFHSHRVQVISYLRSLNFFYLYMCFIICLMYGIFYV</sequence>
<keyword evidence="2" id="KW-0804">Transcription</keyword>
<dbReference type="PANTHER" id="PTHR22597">
    <property type="entry name" value="POLYCOMB GROUP PROTEIN"/>
    <property type="match status" value="1"/>
</dbReference>
<accession>A0A445HQ62</accession>
<evidence type="ECO:0000313" key="4">
    <source>
        <dbReference type="EMBL" id="RZB75843.1"/>
    </source>
</evidence>
<keyword evidence="5" id="KW-1185">Reference proteome</keyword>
<proteinExistence type="predicted"/>
<reference evidence="4 5" key="1">
    <citation type="submission" date="2018-09" db="EMBL/GenBank/DDBJ databases">
        <title>A high-quality reference genome of wild soybean provides a powerful tool to mine soybean genomes.</title>
        <authorList>
            <person name="Xie M."/>
            <person name="Chung C.Y.L."/>
            <person name="Li M.-W."/>
            <person name="Wong F.-L."/>
            <person name="Chan T.-F."/>
            <person name="Lam H.-M."/>
        </authorList>
    </citation>
    <scope>NUCLEOTIDE SEQUENCE [LARGE SCALE GENOMIC DNA]</scope>
    <source>
        <strain evidence="5">cv. W05</strain>
        <tissue evidence="4">Hypocotyl of etiolated seedlings</tissue>
    </source>
</reference>
<organism evidence="4 5">
    <name type="scientific">Glycine soja</name>
    <name type="common">Wild soybean</name>
    <dbReference type="NCBI Taxonomy" id="3848"/>
    <lineage>
        <taxon>Eukaryota</taxon>
        <taxon>Viridiplantae</taxon>
        <taxon>Streptophyta</taxon>
        <taxon>Embryophyta</taxon>
        <taxon>Tracheophyta</taxon>
        <taxon>Spermatophyta</taxon>
        <taxon>Magnoliopsida</taxon>
        <taxon>eudicotyledons</taxon>
        <taxon>Gunneridae</taxon>
        <taxon>Pentapetalae</taxon>
        <taxon>rosids</taxon>
        <taxon>fabids</taxon>
        <taxon>Fabales</taxon>
        <taxon>Fabaceae</taxon>
        <taxon>Papilionoideae</taxon>
        <taxon>50 kb inversion clade</taxon>
        <taxon>NPAAA clade</taxon>
        <taxon>indigoferoid/millettioid clade</taxon>
        <taxon>Phaseoleae</taxon>
        <taxon>Glycine</taxon>
        <taxon>Glycine subgen. Soja</taxon>
    </lineage>
</organism>
<dbReference type="Proteomes" id="UP000289340">
    <property type="component" value="Chromosome 12"/>
</dbReference>